<dbReference type="NCBIfam" id="TIGR00254">
    <property type="entry name" value="GGDEF"/>
    <property type="match status" value="1"/>
</dbReference>
<dbReference type="AlphaFoldDB" id="A0A1H0L6J9"/>
<dbReference type="Pfam" id="PF00563">
    <property type="entry name" value="EAL"/>
    <property type="match status" value="1"/>
</dbReference>
<dbReference type="CDD" id="cd01948">
    <property type="entry name" value="EAL"/>
    <property type="match status" value="1"/>
</dbReference>
<protein>
    <submittedName>
        <fullName evidence="4">Diguanylate cyclase (GGDEF) domain-containing protein</fullName>
    </submittedName>
</protein>
<dbReference type="EMBL" id="FNIV01000009">
    <property type="protein sequence ID" value="SDO63666.1"/>
    <property type="molecule type" value="Genomic_DNA"/>
</dbReference>
<feature type="domain" description="GGDEF" evidence="3">
    <location>
        <begin position="335"/>
        <end position="474"/>
    </location>
</feature>
<dbReference type="Pfam" id="PF09084">
    <property type="entry name" value="NMT1"/>
    <property type="match status" value="1"/>
</dbReference>
<dbReference type="InterPro" id="IPR035919">
    <property type="entry name" value="EAL_sf"/>
</dbReference>
<name>A0A1H0L6J9_9GAMM</name>
<dbReference type="Pfam" id="PF00990">
    <property type="entry name" value="GGDEF"/>
    <property type="match status" value="1"/>
</dbReference>
<dbReference type="SMART" id="SM00052">
    <property type="entry name" value="EAL"/>
    <property type="match status" value="1"/>
</dbReference>
<dbReference type="Gene3D" id="3.40.190.10">
    <property type="entry name" value="Periplasmic binding protein-like II"/>
    <property type="match status" value="2"/>
</dbReference>
<keyword evidence="5" id="KW-1185">Reference proteome</keyword>
<dbReference type="InterPro" id="IPR001633">
    <property type="entry name" value="EAL_dom"/>
</dbReference>
<accession>A0A1H0L6J9</accession>
<dbReference type="OrthoDB" id="9816034at2"/>
<dbReference type="RefSeq" id="WP_089679995.1">
    <property type="nucleotide sequence ID" value="NZ_FNIV01000009.1"/>
</dbReference>
<evidence type="ECO:0000259" key="3">
    <source>
        <dbReference type="PROSITE" id="PS50887"/>
    </source>
</evidence>
<evidence type="ECO:0000259" key="2">
    <source>
        <dbReference type="PROSITE" id="PS50883"/>
    </source>
</evidence>
<dbReference type="GO" id="GO:0071111">
    <property type="term" value="F:cyclic-guanylate-specific phosphodiesterase activity"/>
    <property type="evidence" value="ECO:0007669"/>
    <property type="project" value="InterPro"/>
</dbReference>
<dbReference type="CDD" id="cd01949">
    <property type="entry name" value="GGDEF"/>
    <property type="match status" value="1"/>
</dbReference>
<dbReference type="InterPro" id="IPR050706">
    <property type="entry name" value="Cyclic-di-GMP_PDE-like"/>
</dbReference>
<feature type="chain" id="PRO_5011518510" evidence="1">
    <location>
        <begin position="28"/>
        <end position="727"/>
    </location>
</feature>
<evidence type="ECO:0000313" key="4">
    <source>
        <dbReference type="EMBL" id="SDO63666.1"/>
    </source>
</evidence>
<dbReference type="Gene3D" id="3.20.20.450">
    <property type="entry name" value="EAL domain"/>
    <property type="match status" value="1"/>
</dbReference>
<dbReference type="PROSITE" id="PS50887">
    <property type="entry name" value="GGDEF"/>
    <property type="match status" value="1"/>
</dbReference>
<evidence type="ECO:0000256" key="1">
    <source>
        <dbReference type="SAM" id="SignalP"/>
    </source>
</evidence>
<dbReference type="PROSITE" id="PS50883">
    <property type="entry name" value="EAL"/>
    <property type="match status" value="1"/>
</dbReference>
<dbReference type="PANTHER" id="PTHR33121:SF79">
    <property type="entry name" value="CYCLIC DI-GMP PHOSPHODIESTERASE PDED-RELATED"/>
    <property type="match status" value="1"/>
</dbReference>
<dbReference type="SMART" id="SM00267">
    <property type="entry name" value="GGDEF"/>
    <property type="match status" value="1"/>
</dbReference>
<keyword evidence="1" id="KW-0732">Signal</keyword>
<organism evidence="4 5">
    <name type="scientific">Halomonas shengliensis</name>
    <dbReference type="NCBI Taxonomy" id="419597"/>
    <lineage>
        <taxon>Bacteria</taxon>
        <taxon>Pseudomonadati</taxon>
        <taxon>Pseudomonadota</taxon>
        <taxon>Gammaproteobacteria</taxon>
        <taxon>Oceanospirillales</taxon>
        <taxon>Halomonadaceae</taxon>
        <taxon>Halomonas</taxon>
    </lineage>
</organism>
<feature type="domain" description="EAL" evidence="2">
    <location>
        <begin position="483"/>
        <end position="727"/>
    </location>
</feature>
<evidence type="ECO:0000313" key="5">
    <source>
        <dbReference type="Proteomes" id="UP000199075"/>
    </source>
</evidence>
<proteinExistence type="predicted"/>
<dbReference type="InterPro" id="IPR029787">
    <property type="entry name" value="Nucleotide_cyclase"/>
</dbReference>
<dbReference type="InterPro" id="IPR015168">
    <property type="entry name" value="SsuA/THI5"/>
</dbReference>
<dbReference type="PANTHER" id="PTHR33121">
    <property type="entry name" value="CYCLIC DI-GMP PHOSPHODIESTERASE PDEF"/>
    <property type="match status" value="1"/>
</dbReference>
<dbReference type="SMART" id="SM00062">
    <property type="entry name" value="PBPb"/>
    <property type="match status" value="1"/>
</dbReference>
<dbReference type="SUPFAM" id="SSF55073">
    <property type="entry name" value="Nucleotide cyclase"/>
    <property type="match status" value="1"/>
</dbReference>
<dbReference type="InterPro" id="IPR000160">
    <property type="entry name" value="GGDEF_dom"/>
</dbReference>
<dbReference type="STRING" id="419597.SAMN04487957_10928"/>
<feature type="signal peptide" evidence="1">
    <location>
        <begin position="1"/>
        <end position="27"/>
    </location>
</feature>
<gene>
    <name evidence="4" type="ORF">SAMN04487957_10928</name>
</gene>
<dbReference type="SUPFAM" id="SSF141868">
    <property type="entry name" value="EAL domain-like"/>
    <property type="match status" value="1"/>
</dbReference>
<dbReference type="Pfam" id="PF00497">
    <property type="entry name" value="SBP_bac_3"/>
    <property type="match status" value="1"/>
</dbReference>
<dbReference type="InterPro" id="IPR001638">
    <property type="entry name" value="Solute-binding_3/MltF_N"/>
</dbReference>
<dbReference type="SUPFAM" id="SSF53850">
    <property type="entry name" value="Periplasmic binding protein-like II"/>
    <property type="match status" value="1"/>
</dbReference>
<reference evidence="5" key="1">
    <citation type="submission" date="2016-10" db="EMBL/GenBank/DDBJ databases">
        <authorList>
            <person name="Varghese N."/>
            <person name="Submissions S."/>
        </authorList>
    </citation>
    <scope>NUCLEOTIDE SEQUENCE [LARGE SCALE GENOMIC DNA]</scope>
    <source>
        <strain evidence="5">CGMCC 1.6444</strain>
    </source>
</reference>
<dbReference type="Gene3D" id="3.30.70.270">
    <property type="match status" value="1"/>
</dbReference>
<sequence>MHLPCRPALTTAALLALLIAASPTAVGEEVVRIGVYHNPPKLHLGEDGEPGGIFGDLAVALAEENGWRLAPVTCAWQECLALLEAGELDLMPDVAWTAARAERFAFHQEPVLHSWSQLYHEPALEIEGIQDLAGRRIAVLEGSMQQRALARMLESFGIEAELVALPSFQESFASVQQGTTDAVVSNHLYGGWQAPRYGLTASPIMFEPSRLFFAAPPGRHAALLERIDAQLLRWKRQPGSPYHQALERWRSGEGGHPVPRWLRWALIGSFALMGLAMLGNLTLRRRVRDHLAAIRQVREDNRRLTLYDSLTGLPNRRHLMEQLHRRLATPPAAHGYTALLQIDLDRFKRVNDTRSHREGDELLFQLSEQFEAALGGTTTFLAHLGADEFAVLVDGLGQRADQAAQRVERLGERLLSAVVAAQTPEVADLGITGSIGVSLFDGEATAPETVLQQADMAVGQAKAAGGNRLRFFDDAVQAAVNRQVRLEADLRRALQRDELRLFYQVQVDEDGEVSGREALLRWAHPQQGMVSPGEFIPLAEETGLIVPIGRWVVETACRRLAAWTRDPALADQAISVNVSPVQFSEGTFVSELREILAATGAPPRRLVLEVTESLLMQNPECVSQRLSELRELGVRLALDDFGTGYSSLNYLKRLSLHELKIDASFVAGIPFEPADMAIVDTTLTLANRLGLEVTAEGVETEEQHRWLQARGCRRFQGFLFGRPEPLA</sequence>
<dbReference type="Proteomes" id="UP000199075">
    <property type="component" value="Unassembled WGS sequence"/>
</dbReference>
<dbReference type="InterPro" id="IPR043128">
    <property type="entry name" value="Rev_trsase/Diguanyl_cyclase"/>
</dbReference>